<keyword evidence="6" id="KW-1185">Reference proteome</keyword>
<feature type="region of interest" description="Disordered" evidence="3">
    <location>
        <begin position="246"/>
        <end position="306"/>
    </location>
</feature>
<feature type="compositionally biased region" description="Low complexity" evidence="3">
    <location>
        <begin position="490"/>
        <end position="501"/>
    </location>
</feature>
<sequence length="1285" mass="133316">MNEPPALANLRDNITPLFTSSSSSNNSSSGLWSYGGSVGGDGTTQDGGGGCNSADAQPQEQAPFHNISPSLSTPPWANEWGDSREGKSSSSAGMGHGNSASVLNPFHPPVSPPPCALKLRPRDSASSNCSMNEFYCRTEGAAAAAAAAAGAVVNRFVVPDTEGCLTSGSPSDLSSPSPDPQHSRKQDWGPGALEMASRMSSSGGGSPLFRSSSPTASHGGRSPVVELECSLSGLVLDRGGERAGSESAWALRGRSPDNVTYQQQHQHDQQQHHHERRGDQPYPAPHQQQPMSRQLRGAHGLGGSAFDERSAFNSQLHVGGVRGQGNRPYAFNQPQKPPAQQPHQALMIQIPTLSSALGSGPSSAPAAGMSNRSYLFAEGGSEGGRNRGSFSPILHNQASPRPPGSGNLGNMGMGMVARNNFHSQSPRQYHYQANQSPYMHGVAGRSGSLGRSGVSGAAYGGSPPHLMGSARRGGGGNRGMGGGAGGGGMYSPTGSSPMGSPTGSGGDEYYGGGGSPRWMGHGGHGGGGAMDVEAKRCSNAIKKLCSAGNVTEVFAVLEDMLGRGLVPDLKTVKTIMRTCVKKLAWRRAVQLLHMEGLPLDVVIFTMAINTCGKAGEWEQGLRVLREMDSDDAKARGILPNEVSYGTAISACGGKAGRWELALSLLNEVKGRGLLLNDVCYGGAIDACGRAGQWQEALKLLNEMAQDGVAANEVCYNSAISACGKAGEWEKAVALLREMRDGGLTPDELNYNSAISACGKAAQWAHAIRLLREMAVQGLCPDVVSYGAAIDACRKAGKYDRGLALLAEMRDVGLVPNEVCYHSAVTACSEAGRWNEALFVLSEMVKQGLKPDAISYNAAVEACAKSAKWDALIILLQETSRDPDVTLVEAVYNNAIMTCSKYGNWELAATVLQEMEYLGDGGGARGATGAHCSHPGLSPTSASYSAVIDACAKALVSTGASATSGLPQWELILSKLDRMREKGLLPDSSSYNAAVRACVCGSVKHWARAVELLQEMGSRGYLVDQSTSQAVVYAYNAASCTDQSDLGGALSEVSARERAVALLHSMTVGGSPFNSNSSELLYAPSSPTLSSSPGTSSSCRPTLLSPPMASTQFSVGPGEEVMPGKRKPQREGTLHALAEMARMDGHGNEDDLGASVTGTRSLLPPSSMASPRSVGLIGSPSSSSLPGPLLLSPGSPVMALGPGSPLLKSDSGGGAHLVLKQSAEGAGAEMKKNDDSSSYSRNHSSVDLEGSGQFSLQPSLQPLSVGLVEASSSSPSAAVTTPGNEE</sequence>
<dbReference type="Gene3D" id="1.25.40.10">
    <property type="entry name" value="Tetratricopeptide repeat domain"/>
    <property type="match status" value="4"/>
</dbReference>
<feature type="compositionally biased region" description="Polar residues" evidence="3">
    <location>
        <begin position="88"/>
        <end position="102"/>
    </location>
</feature>
<feature type="compositionally biased region" description="Gly residues" evidence="3">
    <location>
        <begin position="36"/>
        <end position="51"/>
    </location>
</feature>
<feature type="repeat" description="PPR" evidence="2">
    <location>
        <begin position="816"/>
        <end position="850"/>
    </location>
</feature>
<feature type="compositionally biased region" description="Pro residues" evidence="3">
    <location>
        <begin position="106"/>
        <end position="115"/>
    </location>
</feature>
<feature type="compositionally biased region" description="Gly residues" evidence="3">
    <location>
        <begin position="502"/>
        <end position="513"/>
    </location>
</feature>
<organism evidence="5 6">
    <name type="scientific">Nannochloropsis salina CCMP1776</name>
    <dbReference type="NCBI Taxonomy" id="1027361"/>
    <lineage>
        <taxon>Eukaryota</taxon>
        <taxon>Sar</taxon>
        <taxon>Stramenopiles</taxon>
        <taxon>Ochrophyta</taxon>
        <taxon>Eustigmatophyceae</taxon>
        <taxon>Eustigmatales</taxon>
        <taxon>Monodopsidaceae</taxon>
        <taxon>Microchloropsis</taxon>
        <taxon>Microchloropsis salina</taxon>
    </lineage>
</organism>
<dbReference type="PANTHER" id="PTHR47938:SF35">
    <property type="entry name" value="PENTATRICOPEPTIDE REPEAT-CONTAINING PROTEIN 4, MITOCHONDRIAL-RELATED"/>
    <property type="match status" value="1"/>
</dbReference>
<feature type="region of interest" description="Disordered" evidence="3">
    <location>
        <begin position="1"/>
        <end position="123"/>
    </location>
</feature>
<proteinExistence type="predicted"/>
<dbReference type="InterPro" id="IPR011990">
    <property type="entry name" value="TPR-like_helical_dom_sf"/>
</dbReference>
<dbReference type="NCBIfam" id="TIGR00756">
    <property type="entry name" value="PPR"/>
    <property type="match status" value="7"/>
</dbReference>
<dbReference type="Pfam" id="PF01535">
    <property type="entry name" value="PPR"/>
    <property type="match status" value="4"/>
</dbReference>
<dbReference type="InterPro" id="IPR033443">
    <property type="entry name" value="PROP1-like_PPR_dom"/>
</dbReference>
<evidence type="ECO:0000256" key="1">
    <source>
        <dbReference type="ARBA" id="ARBA00022737"/>
    </source>
</evidence>
<evidence type="ECO:0000259" key="4">
    <source>
        <dbReference type="Pfam" id="PF17177"/>
    </source>
</evidence>
<feature type="compositionally biased region" description="Low complexity" evidence="3">
    <location>
        <begin position="1084"/>
        <end position="1101"/>
    </location>
</feature>
<dbReference type="EMBL" id="SDOX01000019">
    <property type="protein sequence ID" value="TFJ84385.1"/>
    <property type="molecule type" value="Genomic_DNA"/>
</dbReference>
<feature type="domain" description="PROP1-like PPR" evidence="4">
    <location>
        <begin position="683"/>
        <end position="840"/>
    </location>
</feature>
<feature type="compositionally biased region" description="Low complexity" evidence="3">
    <location>
        <begin position="441"/>
        <end position="457"/>
    </location>
</feature>
<feature type="region of interest" description="Disordered" evidence="3">
    <location>
        <begin position="165"/>
        <end position="223"/>
    </location>
</feature>
<keyword evidence="1" id="KW-0677">Repeat</keyword>
<gene>
    <name evidence="5" type="ORF">NSK_004372</name>
</gene>
<feature type="compositionally biased region" description="Low complexity" evidence="3">
    <location>
        <begin position="167"/>
        <end position="176"/>
    </location>
</feature>
<feature type="repeat" description="PPR" evidence="2">
    <location>
        <begin position="600"/>
        <end position="634"/>
    </location>
</feature>
<feature type="repeat" description="PPR" evidence="2">
    <location>
        <begin position="533"/>
        <end position="567"/>
    </location>
</feature>
<feature type="region of interest" description="Disordered" evidence="3">
    <location>
        <begin position="378"/>
        <end position="417"/>
    </location>
</feature>
<name>A0A4D9D4N9_9STRA</name>
<reference evidence="5 6" key="1">
    <citation type="submission" date="2019-01" db="EMBL/GenBank/DDBJ databases">
        <title>Nuclear Genome Assembly of the Microalgal Biofuel strain Nannochloropsis salina CCMP1776.</title>
        <authorList>
            <person name="Hovde B."/>
        </authorList>
    </citation>
    <scope>NUCLEOTIDE SEQUENCE [LARGE SCALE GENOMIC DNA]</scope>
    <source>
        <strain evidence="5 6">CCMP1776</strain>
    </source>
</reference>
<dbReference type="GO" id="GO:0003729">
    <property type="term" value="F:mRNA binding"/>
    <property type="evidence" value="ECO:0007669"/>
    <property type="project" value="TreeGrafter"/>
</dbReference>
<feature type="compositionally biased region" description="Low complexity" evidence="3">
    <location>
        <begin position="1262"/>
        <end position="1285"/>
    </location>
</feature>
<comment type="caution">
    <text evidence="5">The sequence shown here is derived from an EMBL/GenBank/DDBJ whole genome shotgun (WGS) entry which is preliminary data.</text>
</comment>
<feature type="compositionally biased region" description="Low complexity" evidence="3">
    <location>
        <begin position="19"/>
        <end position="35"/>
    </location>
</feature>
<feature type="compositionally biased region" description="Basic and acidic residues" evidence="3">
    <location>
        <begin position="265"/>
        <end position="279"/>
    </location>
</feature>
<feature type="region of interest" description="Disordered" evidence="3">
    <location>
        <begin position="318"/>
        <end position="343"/>
    </location>
</feature>
<feature type="region of interest" description="Disordered" evidence="3">
    <location>
        <begin position="1161"/>
        <end position="1182"/>
    </location>
</feature>
<feature type="region of interest" description="Disordered" evidence="3">
    <location>
        <begin position="440"/>
        <end position="513"/>
    </location>
</feature>
<dbReference type="OrthoDB" id="185373at2759"/>
<feature type="region of interest" description="Disordered" evidence="3">
    <location>
        <begin position="1207"/>
        <end position="1285"/>
    </location>
</feature>
<dbReference type="InterPro" id="IPR002885">
    <property type="entry name" value="PPR_rpt"/>
</dbReference>
<evidence type="ECO:0000313" key="5">
    <source>
        <dbReference type="EMBL" id="TFJ84385.1"/>
    </source>
</evidence>
<dbReference type="PANTHER" id="PTHR47938">
    <property type="entry name" value="RESPIRATORY COMPLEX I CHAPERONE (CIA84), PUTATIVE (AFU_ORTHOLOGUE AFUA_2G06020)-RELATED"/>
    <property type="match status" value="1"/>
</dbReference>
<feature type="compositionally biased region" description="Low complexity" evidence="3">
    <location>
        <begin position="1235"/>
        <end position="1244"/>
    </location>
</feature>
<dbReference type="Pfam" id="PF17177">
    <property type="entry name" value="PPR_long"/>
    <property type="match status" value="1"/>
</dbReference>
<feature type="repeat" description="PPR" evidence="2">
    <location>
        <begin position="676"/>
        <end position="710"/>
    </location>
</feature>
<feature type="compositionally biased region" description="Gly residues" evidence="3">
    <location>
        <begin position="471"/>
        <end position="489"/>
    </location>
</feature>
<evidence type="ECO:0000256" key="3">
    <source>
        <dbReference type="SAM" id="MobiDB-lite"/>
    </source>
</evidence>
<feature type="region of interest" description="Disordered" evidence="3">
    <location>
        <begin position="1084"/>
        <end position="1106"/>
    </location>
</feature>
<feature type="compositionally biased region" description="Polar residues" evidence="3">
    <location>
        <begin position="1251"/>
        <end position="1261"/>
    </location>
</feature>
<dbReference type="Proteomes" id="UP000355283">
    <property type="component" value="Unassembled WGS sequence"/>
</dbReference>
<protein>
    <recommendedName>
        <fullName evidence="4">PROP1-like PPR domain-containing protein</fullName>
    </recommendedName>
</protein>
<evidence type="ECO:0000313" key="6">
    <source>
        <dbReference type="Proteomes" id="UP000355283"/>
    </source>
</evidence>
<feature type="repeat" description="PPR" evidence="2">
    <location>
        <begin position="746"/>
        <end position="780"/>
    </location>
</feature>
<dbReference type="PROSITE" id="PS51375">
    <property type="entry name" value="PPR"/>
    <property type="match status" value="9"/>
</dbReference>
<evidence type="ECO:0000256" key="2">
    <source>
        <dbReference type="PROSITE-ProRule" id="PRU00708"/>
    </source>
</evidence>
<feature type="repeat" description="PPR" evidence="2">
    <location>
        <begin position="781"/>
        <end position="815"/>
    </location>
</feature>
<accession>A0A4D9D4N9</accession>
<feature type="repeat" description="PPR" evidence="2">
    <location>
        <begin position="711"/>
        <end position="745"/>
    </location>
</feature>
<feature type="repeat" description="PPR" evidence="2">
    <location>
        <begin position="986"/>
        <end position="1022"/>
    </location>
</feature>
<feature type="repeat" description="PPR" evidence="2">
    <location>
        <begin position="640"/>
        <end position="675"/>
    </location>
</feature>